<dbReference type="AlphaFoldDB" id="A0A0J6W5G1"/>
<proteinExistence type="predicted"/>
<keyword evidence="1" id="KW-0812">Transmembrane</keyword>
<evidence type="ECO:0008006" key="4">
    <source>
        <dbReference type="Google" id="ProtNLM"/>
    </source>
</evidence>
<reference evidence="2 3" key="1">
    <citation type="journal article" date="2015" name="Genome Biol. Evol.">
        <title>Characterization of Three Mycobacterium spp. with Potential Use in Bioremediation by Genome Sequencing and Comparative Genomics.</title>
        <authorList>
            <person name="Das S."/>
            <person name="Pettersson B.M."/>
            <person name="Behra P.R."/>
            <person name="Ramesh M."/>
            <person name="Dasgupta S."/>
            <person name="Bhattacharya A."/>
            <person name="Kirsebom L.A."/>
        </authorList>
    </citation>
    <scope>NUCLEOTIDE SEQUENCE [LARGE SCALE GENOMIC DNA]</scope>
    <source>
        <strain evidence="2 3">DSM 43826</strain>
    </source>
</reference>
<name>A0A0J6W5G1_9MYCO</name>
<accession>A0A0J6W5G1</accession>
<keyword evidence="3" id="KW-1185">Reference proteome</keyword>
<sequence>MTRRRAVIELTLAVLAAVGCVLSWLSASRQVVVAPLLEGQPSTMSVVYDTPMLTLSLLLATVAGVLAVLGIAHLRRTPPPSPAE</sequence>
<comment type="caution">
    <text evidence="2">The sequence shown here is derived from an EMBL/GenBank/DDBJ whole genome shotgun (WGS) entry which is preliminary data.</text>
</comment>
<dbReference type="PROSITE" id="PS51257">
    <property type="entry name" value="PROKAR_LIPOPROTEIN"/>
    <property type="match status" value="1"/>
</dbReference>
<keyword evidence="1" id="KW-0472">Membrane</keyword>
<organism evidence="2 3">
    <name type="scientific">Mycolicibacterium chlorophenolicum</name>
    <dbReference type="NCBI Taxonomy" id="37916"/>
    <lineage>
        <taxon>Bacteria</taxon>
        <taxon>Bacillati</taxon>
        <taxon>Actinomycetota</taxon>
        <taxon>Actinomycetes</taxon>
        <taxon>Mycobacteriales</taxon>
        <taxon>Mycobacteriaceae</taxon>
        <taxon>Mycolicibacterium</taxon>
    </lineage>
</organism>
<dbReference type="STRING" id="37916.MCHLDSM_03001"/>
<dbReference type="RefSeq" id="WP_048470556.1">
    <property type="nucleotide sequence ID" value="NZ_JYNL01000023.1"/>
</dbReference>
<keyword evidence="1" id="KW-1133">Transmembrane helix</keyword>
<evidence type="ECO:0000256" key="1">
    <source>
        <dbReference type="SAM" id="Phobius"/>
    </source>
</evidence>
<evidence type="ECO:0000313" key="2">
    <source>
        <dbReference type="EMBL" id="KMO76852.1"/>
    </source>
</evidence>
<evidence type="ECO:0000313" key="3">
    <source>
        <dbReference type="Proteomes" id="UP000036513"/>
    </source>
</evidence>
<protein>
    <recommendedName>
        <fullName evidence="4">Transmembrane protein</fullName>
    </recommendedName>
</protein>
<dbReference type="EMBL" id="JYNL01000023">
    <property type="protein sequence ID" value="KMO76852.1"/>
    <property type="molecule type" value="Genomic_DNA"/>
</dbReference>
<dbReference type="PATRIC" id="fig|37916.4.peg.2927"/>
<gene>
    <name evidence="2" type="ORF">MCHLDSM_03001</name>
</gene>
<feature type="transmembrane region" description="Helical" evidence="1">
    <location>
        <begin position="53"/>
        <end position="74"/>
    </location>
</feature>
<dbReference type="Proteomes" id="UP000036513">
    <property type="component" value="Unassembled WGS sequence"/>
</dbReference>